<dbReference type="CDD" id="cd18186">
    <property type="entry name" value="BTB_POZ_ZBTB_KLHL-like"/>
    <property type="match status" value="1"/>
</dbReference>
<dbReference type="InterPro" id="IPR000210">
    <property type="entry name" value="BTB/POZ_dom"/>
</dbReference>
<dbReference type="EMBL" id="JH930468">
    <property type="protein sequence ID" value="EKM60985.1"/>
    <property type="molecule type" value="Genomic_DNA"/>
</dbReference>
<dbReference type="KEGG" id="pco:PHACADRAFT_190117"/>
<sequence>MASAGLAKLALAATSPKQEPKEISAAESSEDEPPIDKPHPSFDSPDADIVLRSSDNVSFHIHSLILTCTSGFFQTLLSLPQNPPSYKRSSSPNPPECLEVIHLMESAKVVEGLLSMCAGRELPQLEDFRHVEELLHAAEKYDMPGALSILRLALTSTSLLDTNPVRVYAIACQWGWKEVAREASARTLGLDLLGQPLLRDLSLIESPHLVALLLLHRRRRDILRCGINSLVDFYANNQPGRCCHCQREVAHAEWMSLKHTWLGAIEQRPADIASGAVLQDSQLHKLFSATCQHCQKKLYNPEGTILKLKQLLERLPKAVERTQL</sequence>
<feature type="domain" description="BTB" evidence="2">
    <location>
        <begin position="47"/>
        <end position="78"/>
    </location>
</feature>
<accession>K5WNG7</accession>
<evidence type="ECO:0000313" key="4">
    <source>
        <dbReference type="Proteomes" id="UP000008370"/>
    </source>
</evidence>
<evidence type="ECO:0000313" key="3">
    <source>
        <dbReference type="EMBL" id="EKM60985.1"/>
    </source>
</evidence>
<dbReference type="AlphaFoldDB" id="K5WNG7"/>
<dbReference type="SUPFAM" id="SSF54695">
    <property type="entry name" value="POZ domain"/>
    <property type="match status" value="1"/>
</dbReference>
<evidence type="ECO:0000259" key="2">
    <source>
        <dbReference type="PROSITE" id="PS50097"/>
    </source>
</evidence>
<dbReference type="OrthoDB" id="3266199at2759"/>
<gene>
    <name evidence="3" type="ORF">PHACADRAFT_190117</name>
</gene>
<dbReference type="Pfam" id="PF00651">
    <property type="entry name" value="BTB"/>
    <property type="match status" value="1"/>
</dbReference>
<feature type="compositionally biased region" description="Low complexity" evidence="1">
    <location>
        <begin position="1"/>
        <end position="13"/>
    </location>
</feature>
<dbReference type="InterPro" id="IPR011333">
    <property type="entry name" value="SKP1/BTB/POZ_sf"/>
</dbReference>
<dbReference type="Proteomes" id="UP000008370">
    <property type="component" value="Unassembled WGS sequence"/>
</dbReference>
<dbReference type="Gene3D" id="3.30.710.10">
    <property type="entry name" value="Potassium Channel Kv1.1, Chain A"/>
    <property type="match status" value="1"/>
</dbReference>
<dbReference type="SMART" id="SM00225">
    <property type="entry name" value="BTB"/>
    <property type="match status" value="1"/>
</dbReference>
<feature type="region of interest" description="Disordered" evidence="1">
    <location>
        <begin position="1"/>
        <end position="47"/>
    </location>
</feature>
<dbReference type="InParanoid" id="K5WNG7"/>
<dbReference type="GeneID" id="18910660"/>
<reference evidence="3 4" key="1">
    <citation type="journal article" date="2012" name="BMC Genomics">
        <title>Comparative genomics of the white-rot fungi, Phanerochaete carnosa and P. chrysosporium, to elucidate the genetic basis of the distinct wood types they colonize.</title>
        <authorList>
            <person name="Suzuki H."/>
            <person name="MacDonald J."/>
            <person name="Syed K."/>
            <person name="Salamov A."/>
            <person name="Hori C."/>
            <person name="Aerts A."/>
            <person name="Henrissat B."/>
            <person name="Wiebenga A."/>
            <person name="vanKuyk P.A."/>
            <person name="Barry K."/>
            <person name="Lindquist E."/>
            <person name="LaButti K."/>
            <person name="Lapidus A."/>
            <person name="Lucas S."/>
            <person name="Coutinho P."/>
            <person name="Gong Y."/>
            <person name="Samejima M."/>
            <person name="Mahadevan R."/>
            <person name="Abou-Zaid M."/>
            <person name="de Vries R.P."/>
            <person name="Igarashi K."/>
            <person name="Yadav J.S."/>
            <person name="Grigoriev I.V."/>
            <person name="Master E.R."/>
        </authorList>
    </citation>
    <scope>NUCLEOTIDE SEQUENCE [LARGE SCALE GENOMIC DNA]</scope>
    <source>
        <strain evidence="3 4">HHB-10118-sp</strain>
    </source>
</reference>
<organism evidence="3 4">
    <name type="scientific">Phanerochaete carnosa (strain HHB-10118-sp)</name>
    <name type="common">White-rot fungus</name>
    <name type="synonym">Peniophora carnosa</name>
    <dbReference type="NCBI Taxonomy" id="650164"/>
    <lineage>
        <taxon>Eukaryota</taxon>
        <taxon>Fungi</taxon>
        <taxon>Dikarya</taxon>
        <taxon>Basidiomycota</taxon>
        <taxon>Agaricomycotina</taxon>
        <taxon>Agaricomycetes</taxon>
        <taxon>Polyporales</taxon>
        <taxon>Phanerochaetaceae</taxon>
        <taxon>Phanerochaete</taxon>
    </lineage>
</organism>
<dbReference type="PROSITE" id="PS50097">
    <property type="entry name" value="BTB"/>
    <property type="match status" value="1"/>
</dbReference>
<dbReference type="STRING" id="650164.K5WNG7"/>
<evidence type="ECO:0000256" key="1">
    <source>
        <dbReference type="SAM" id="MobiDB-lite"/>
    </source>
</evidence>
<name>K5WNG7_PHACS</name>
<proteinExistence type="predicted"/>
<dbReference type="RefSeq" id="XP_007390423.1">
    <property type="nucleotide sequence ID" value="XM_007390361.1"/>
</dbReference>
<dbReference type="HOGENOM" id="CLU_052397_2_0_1"/>
<keyword evidence="4" id="KW-1185">Reference proteome</keyword>
<protein>
    <recommendedName>
        <fullName evidence="2">BTB domain-containing protein</fullName>
    </recommendedName>
</protein>